<dbReference type="NCBIfam" id="NF010606">
    <property type="entry name" value="PRK14002.1"/>
    <property type="match status" value="1"/>
</dbReference>
<dbReference type="RefSeq" id="WP_091526372.1">
    <property type="nucleotide sequence ID" value="NZ_FOVI01000041.1"/>
</dbReference>
<name>A0A1I5GH15_9FLAO</name>
<keyword evidence="1 11" id="KW-0813">Transport</keyword>
<protein>
    <recommendedName>
        <fullName evidence="11">Potassium-transporting ATPase KdpC subunit</fullName>
    </recommendedName>
    <alternativeName>
        <fullName evidence="11">ATP phosphohydrolase [potassium-transporting] C chain</fullName>
    </alternativeName>
    <alternativeName>
        <fullName evidence="11">Potassium-binding and translocating subunit C</fullName>
    </alternativeName>
    <alternativeName>
        <fullName evidence="11">Potassium-translocating ATPase C chain</fullName>
    </alternativeName>
</protein>
<evidence type="ECO:0000313" key="12">
    <source>
        <dbReference type="EMBL" id="SFO34871.1"/>
    </source>
</evidence>
<comment type="subcellular location">
    <subcellularLocation>
        <location evidence="11">Cell membrane</location>
        <topology evidence="11">Single-pass membrane protein</topology>
    </subcellularLocation>
</comment>
<accession>A0A1I5GH15</accession>
<gene>
    <name evidence="11" type="primary">kdpC</name>
    <name evidence="12" type="ORF">SAMN05421741_1415</name>
</gene>
<keyword evidence="3 11" id="KW-0633">Potassium transport</keyword>
<keyword evidence="5 11" id="KW-0547">Nucleotide-binding</keyword>
<dbReference type="HAMAP" id="MF_00276">
    <property type="entry name" value="KdpC"/>
    <property type="match status" value="1"/>
</dbReference>
<evidence type="ECO:0000256" key="6">
    <source>
        <dbReference type="ARBA" id="ARBA00022840"/>
    </source>
</evidence>
<keyword evidence="13" id="KW-1185">Reference proteome</keyword>
<comment type="function">
    <text evidence="11">Part of the high-affinity ATP-driven potassium transport (or Kdp) system, which catalyzes the hydrolysis of ATP coupled with the electrogenic transport of potassium into the cytoplasm. This subunit acts as a catalytic chaperone that increases the ATP-binding affinity of the ATP-hydrolyzing subunit KdpB by the formation of a transient KdpB/KdpC/ATP ternary complex.</text>
</comment>
<dbReference type="NCBIfam" id="TIGR00681">
    <property type="entry name" value="kdpC"/>
    <property type="match status" value="1"/>
</dbReference>
<reference evidence="13" key="1">
    <citation type="submission" date="2016-10" db="EMBL/GenBank/DDBJ databases">
        <authorList>
            <person name="Varghese N."/>
            <person name="Submissions S."/>
        </authorList>
    </citation>
    <scope>NUCLEOTIDE SEQUENCE [LARGE SCALE GENOMIC DNA]</scope>
    <source>
        <strain evidence="13">DS-12</strain>
    </source>
</reference>
<dbReference type="GO" id="GO:0008556">
    <property type="term" value="F:P-type potassium transmembrane transporter activity"/>
    <property type="evidence" value="ECO:0007669"/>
    <property type="project" value="InterPro"/>
</dbReference>
<comment type="subunit">
    <text evidence="11">The system is composed of three essential subunits: KdpA, KdpB and KdpC.</text>
</comment>
<dbReference type="Proteomes" id="UP000199036">
    <property type="component" value="Unassembled WGS sequence"/>
</dbReference>
<keyword evidence="7 11" id="KW-0630">Potassium</keyword>
<dbReference type="PANTHER" id="PTHR30042">
    <property type="entry name" value="POTASSIUM-TRANSPORTING ATPASE C CHAIN"/>
    <property type="match status" value="1"/>
</dbReference>
<evidence type="ECO:0000256" key="7">
    <source>
        <dbReference type="ARBA" id="ARBA00022958"/>
    </source>
</evidence>
<evidence type="ECO:0000313" key="13">
    <source>
        <dbReference type="Proteomes" id="UP000199036"/>
    </source>
</evidence>
<keyword evidence="10 11" id="KW-0472">Membrane</keyword>
<keyword evidence="4 11" id="KW-0812">Transmembrane</keyword>
<dbReference type="GO" id="GO:0005886">
    <property type="term" value="C:plasma membrane"/>
    <property type="evidence" value="ECO:0007669"/>
    <property type="project" value="UniProtKB-SubCell"/>
</dbReference>
<evidence type="ECO:0000256" key="3">
    <source>
        <dbReference type="ARBA" id="ARBA00022538"/>
    </source>
</evidence>
<comment type="similarity">
    <text evidence="11">Belongs to the KdpC family.</text>
</comment>
<dbReference type="OrthoDB" id="9809491at2"/>
<dbReference type="STRING" id="913024.SAMN05421741_1415"/>
<dbReference type="PANTHER" id="PTHR30042:SF2">
    <property type="entry name" value="POTASSIUM-TRANSPORTING ATPASE KDPC SUBUNIT"/>
    <property type="match status" value="1"/>
</dbReference>
<keyword evidence="6 11" id="KW-0067">ATP-binding</keyword>
<evidence type="ECO:0000256" key="8">
    <source>
        <dbReference type="ARBA" id="ARBA00022989"/>
    </source>
</evidence>
<dbReference type="PIRSF" id="PIRSF001296">
    <property type="entry name" value="K_ATPase_KdpC"/>
    <property type="match status" value="1"/>
</dbReference>
<proteinExistence type="inferred from homology"/>
<evidence type="ECO:0000256" key="4">
    <source>
        <dbReference type="ARBA" id="ARBA00022692"/>
    </source>
</evidence>
<keyword evidence="2 11" id="KW-1003">Cell membrane</keyword>
<keyword evidence="8 11" id="KW-1133">Transmembrane helix</keyword>
<dbReference type="EMBL" id="FOVI01000041">
    <property type="protein sequence ID" value="SFO34871.1"/>
    <property type="molecule type" value="Genomic_DNA"/>
</dbReference>
<sequence length="186" mass="20391">MKKHILPAIKLTLVMILFFTVIYPSAVWGIAQFAPNSGKGEIIEHNGNKHYVNIGQSFTEDKYFWSRPSAVGYNAAGSGGSNKGPSNEEYLAEVKTRIDTFLIHNPGIDKAEIPVDLVTASGSGLDPNFSVQAAKVQVKRIAKIRGIDEAKLNQLIDDQTEKPLWGMFGPEKINVLKLNIALDALK</sequence>
<dbReference type="NCBIfam" id="NF001454">
    <property type="entry name" value="PRK00315.1"/>
    <property type="match status" value="1"/>
</dbReference>
<evidence type="ECO:0000256" key="5">
    <source>
        <dbReference type="ARBA" id="ARBA00022741"/>
    </source>
</evidence>
<evidence type="ECO:0000256" key="9">
    <source>
        <dbReference type="ARBA" id="ARBA00023065"/>
    </source>
</evidence>
<keyword evidence="9 11" id="KW-0406">Ion transport</keyword>
<evidence type="ECO:0000256" key="2">
    <source>
        <dbReference type="ARBA" id="ARBA00022475"/>
    </source>
</evidence>
<dbReference type="AlphaFoldDB" id="A0A1I5GH15"/>
<organism evidence="12 13">
    <name type="scientific">Paenimyroides ummariense</name>
    <dbReference type="NCBI Taxonomy" id="913024"/>
    <lineage>
        <taxon>Bacteria</taxon>
        <taxon>Pseudomonadati</taxon>
        <taxon>Bacteroidota</taxon>
        <taxon>Flavobacteriia</taxon>
        <taxon>Flavobacteriales</taxon>
        <taxon>Flavobacteriaceae</taxon>
        <taxon>Paenimyroides</taxon>
    </lineage>
</organism>
<dbReference type="InterPro" id="IPR003820">
    <property type="entry name" value="KdpC"/>
</dbReference>
<dbReference type="GO" id="GO:0005524">
    <property type="term" value="F:ATP binding"/>
    <property type="evidence" value="ECO:0007669"/>
    <property type="project" value="UniProtKB-UniRule"/>
</dbReference>
<dbReference type="Pfam" id="PF02669">
    <property type="entry name" value="KdpC"/>
    <property type="match status" value="1"/>
</dbReference>
<evidence type="ECO:0000256" key="11">
    <source>
        <dbReference type="HAMAP-Rule" id="MF_00276"/>
    </source>
</evidence>
<evidence type="ECO:0000256" key="1">
    <source>
        <dbReference type="ARBA" id="ARBA00022448"/>
    </source>
</evidence>
<evidence type="ECO:0000256" key="10">
    <source>
        <dbReference type="ARBA" id="ARBA00023136"/>
    </source>
</evidence>